<evidence type="ECO:0000256" key="3">
    <source>
        <dbReference type="ARBA" id="ARBA00022448"/>
    </source>
</evidence>
<dbReference type="PANTHER" id="PTHR33619:SF3">
    <property type="entry name" value="POLYSACCHARIDE EXPORT PROTEIN GFCE-RELATED"/>
    <property type="match status" value="1"/>
</dbReference>
<reference evidence="20" key="1">
    <citation type="journal article" date="2019" name="Int. J. Syst. Evol. Microbiol.">
        <title>The Global Catalogue of Microorganisms (GCM) 10K type strain sequencing project: providing services to taxonomists for standard genome sequencing and annotation.</title>
        <authorList>
            <consortium name="The Broad Institute Genomics Platform"/>
            <consortium name="The Broad Institute Genome Sequencing Center for Infectious Disease"/>
            <person name="Wu L."/>
            <person name="Ma J."/>
        </authorList>
    </citation>
    <scope>NUCLEOTIDE SEQUENCE [LARGE SCALE GENOMIC DNA]</scope>
    <source>
        <strain evidence="20">CGMCC 1.16031</strain>
    </source>
</reference>
<evidence type="ECO:0000259" key="18">
    <source>
        <dbReference type="Pfam" id="PF22461"/>
    </source>
</evidence>
<dbReference type="Pfam" id="PF22461">
    <property type="entry name" value="SLBB_2"/>
    <property type="match status" value="1"/>
</dbReference>
<keyword evidence="8" id="KW-0625">Polysaccharide transport</keyword>
<evidence type="ECO:0000313" key="19">
    <source>
        <dbReference type="EMBL" id="MFC6439588.1"/>
    </source>
</evidence>
<evidence type="ECO:0000256" key="9">
    <source>
        <dbReference type="ARBA" id="ARBA00023065"/>
    </source>
</evidence>
<evidence type="ECO:0000256" key="12">
    <source>
        <dbReference type="ARBA" id="ARBA00023139"/>
    </source>
</evidence>
<protein>
    <submittedName>
        <fullName evidence="19">SLBB domain-containing protein</fullName>
    </submittedName>
</protein>
<evidence type="ECO:0000256" key="5">
    <source>
        <dbReference type="ARBA" id="ARBA00022597"/>
    </source>
</evidence>
<feature type="domain" description="Soluble ligand binding" evidence="17">
    <location>
        <begin position="265"/>
        <end position="309"/>
    </location>
</feature>
<dbReference type="PANTHER" id="PTHR33619">
    <property type="entry name" value="POLYSACCHARIDE EXPORT PROTEIN GFCE-RELATED"/>
    <property type="match status" value="1"/>
</dbReference>
<keyword evidence="6" id="KW-0812">Transmembrane</keyword>
<dbReference type="Gene3D" id="3.10.560.10">
    <property type="entry name" value="Outer membrane lipoprotein wza domain like"/>
    <property type="match status" value="5"/>
</dbReference>
<keyword evidence="10" id="KW-0626">Porin</keyword>
<name>A0ABW1XHM7_9ALTE</name>
<evidence type="ECO:0000256" key="4">
    <source>
        <dbReference type="ARBA" id="ARBA00022452"/>
    </source>
</evidence>
<dbReference type="Pfam" id="PF02563">
    <property type="entry name" value="Poly_export"/>
    <property type="match status" value="1"/>
</dbReference>
<keyword evidence="7" id="KW-0732">Signal</keyword>
<dbReference type="InterPro" id="IPR003715">
    <property type="entry name" value="Poly_export_N"/>
</dbReference>
<evidence type="ECO:0000256" key="14">
    <source>
        <dbReference type="ARBA" id="ARBA00023288"/>
    </source>
</evidence>
<keyword evidence="11" id="KW-0472">Membrane</keyword>
<evidence type="ECO:0000256" key="10">
    <source>
        <dbReference type="ARBA" id="ARBA00023114"/>
    </source>
</evidence>
<feature type="domain" description="Polysaccharide export protein N-terminal" evidence="16">
    <location>
        <begin position="102"/>
        <end position="166"/>
    </location>
</feature>
<dbReference type="InterPro" id="IPR049712">
    <property type="entry name" value="Poly_export"/>
</dbReference>
<keyword evidence="14" id="KW-0449">Lipoprotein</keyword>
<gene>
    <name evidence="19" type="ORF">ACFP85_05415</name>
</gene>
<feature type="domain" description="Soluble ligand binding" evidence="17">
    <location>
        <begin position="757"/>
        <end position="805"/>
    </location>
</feature>
<evidence type="ECO:0000256" key="15">
    <source>
        <dbReference type="SAM" id="MobiDB-lite"/>
    </source>
</evidence>
<keyword evidence="9" id="KW-0406">Ion transport</keyword>
<feature type="region of interest" description="Disordered" evidence="15">
    <location>
        <begin position="439"/>
        <end position="465"/>
    </location>
</feature>
<dbReference type="EMBL" id="JBHSUS010000001">
    <property type="protein sequence ID" value="MFC6439588.1"/>
    <property type="molecule type" value="Genomic_DNA"/>
</dbReference>
<evidence type="ECO:0000256" key="11">
    <source>
        <dbReference type="ARBA" id="ARBA00023136"/>
    </source>
</evidence>
<dbReference type="Pfam" id="PF10531">
    <property type="entry name" value="SLBB"/>
    <property type="match status" value="4"/>
</dbReference>
<evidence type="ECO:0000256" key="2">
    <source>
        <dbReference type="ARBA" id="ARBA00009450"/>
    </source>
</evidence>
<evidence type="ECO:0000259" key="17">
    <source>
        <dbReference type="Pfam" id="PF10531"/>
    </source>
</evidence>
<evidence type="ECO:0000256" key="8">
    <source>
        <dbReference type="ARBA" id="ARBA00023047"/>
    </source>
</evidence>
<keyword evidence="20" id="KW-1185">Reference proteome</keyword>
<evidence type="ECO:0000313" key="20">
    <source>
        <dbReference type="Proteomes" id="UP001596364"/>
    </source>
</evidence>
<evidence type="ECO:0000259" key="16">
    <source>
        <dbReference type="Pfam" id="PF02563"/>
    </source>
</evidence>
<dbReference type="RefSeq" id="WP_377148575.1">
    <property type="nucleotide sequence ID" value="NZ_JBHSUS010000001.1"/>
</dbReference>
<evidence type="ECO:0000256" key="6">
    <source>
        <dbReference type="ARBA" id="ARBA00022692"/>
    </source>
</evidence>
<keyword evidence="4" id="KW-1134">Transmembrane beta strand</keyword>
<dbReference type="InterPro" id="IPR054765">
    <property type="entry name" value="SLBB_dom"/>
</dbReference>
<comment type="subcellular location">
    <subcellularLocation>
        <location evidence="1">Cell outer membrane</location>
        <topology evidence="1">Multi-pass membrane protein</topology>
    </subcellularLocation>
</comment>
<evidence type="ECO:0000256" key="13">
    <source>
        <dbReference type="ARBA" id="ARBA00023237"/>
    </source>
</evidence>
<feature type="domain" description="SLBB" evidence="18">
    <location>
        <begin position="182"/>
        <end position="259"/>
    </location>
</feature>
<sequence>MPSQAQIEQFKRLPRAQQEMLARQMGINLSDIDKLIAGTSNKNEPPKPQVDLVERDVDEQAITTALARQSSAQEQAEKLKPFGYQLFNRSAESFAPASNIAVPSDYVLGPGDSVNVRLFGKTSEQFELVVNNEGSVEIPELGPMTVTGTTYQEFKQQLSQRYAEQMIGVTPHITMGQLRTIQVFMVGEAFRPGSLTVSSLSTLTNALFASGGVSKIGTLRNIQLKRAGKTVADFDLYELLVNGDTTNDIRLQQGDVIFIPPVSKVVSVDGLVRRPAIYELKQGESLAELLNIAGGLLPAAASTLQIARSDQTSGFSIESVSLGETLSAVKLLNGDFINVPEAGREFSNALLVVGAVKTPGIKQFQAGMRLSDVVSPDSVMASVDTEYGLIIRRGKFERHSEVIQFSPKALFSGQYDVNLSARDKILLFNEFESVADNSMSDTGKVGTQTENAPAAKSNPIQSGNDRQSLLFSNEQNDITESNYLLTIENSVFTEQQLVLQETQKMSRDKLLAPVVALLRAEADDKRPARLAEINGDVKFPGIYPIPSGSDVASLIKAAGGLRESAYAKRAEVTRTVLNGESVTIQHLSFDPTKALSGVESAMSVEPKDKINILRMPDWHESNQVELVGEFVFPGVYQIRKGETLSQLIARAGGVTDKASVEAAIFTREELRKKEQNNIDRAVQELREQIINSNLKSSQFVQAVDYDQAQKILKDLTNVKSVGRLVIDFKGIVAENAKADIELKDGDKIYLPNITPAVSVIGEVFVPSTHSYSIGMSIEDYVRLSGGLKTYGDKDRIYVVKADGSVHIPGNNFWFSSDGKKQLSPGDTIVVPRDVTNYEQLGLWQAVTQIAYQAAVALAAIKSF</sequence>
<evidence type="ECO:0000256" key="7">
    <source>
        <dbReference type="ARBA" id="ARBA00022729"/>
    </source>
</evidence>
<evidence type="ECO:0000256" key="1">
    <source>
        <dbReference type="ARBA" id="ARBA00004571"/>
    </source>
</evidence>
<dbReference type="Proteomes" id="UP001596364">
    <property type="component" value="Unassembled WGS sequence"/>
</dbReference>
<feature type="domain" description="Soluble ligand binding" evidence="17">
    <location>
        <begin position="533"/>
        <end position="584"/>
    </location>
</feature>
<keyword evidence="12" id="KW-0564">Palmitate</keyword>
<comment type="caution">
    <text evidence="19">The sequence shown here is derived from an EMBL/GenBank/DDBJ whole genome shotgun (WGS) entry which is preliminary data.</text>
</comment>
<organism evidence="19 20">
    <name type="scientific">Pseudobowmanella zhangzhouensis</name>
    <dbReference type="NCBI Taxonomy" id="1537679"/>
    <lineage>
        <taxon>Bacteria</taxon>
        <taxon>Pseudomonadati</taxon>
        <taxon>Pseudomonadota</taxon>
        <taxon>Gammaproteobacteria</taxon>
        <taxon>Alteromonadales</taxon>
        <taxon>Alteromonadaceae</taxon>
    </lineage>
</organism>
<keyword evidence="3" id="KW-0813">Transport</keyword>
<keyword evidence="13" id="KW-0998">Cell outer membrane</keyword>
<proteinExistence type="inferred from homology"/>
<feature type="compositionally biased region" description="Polar residues" evidence="15">
    <location>
        <begin position="439"/>
        <end position="451"/>
    </location>
</feature>
<dbReference type="InterPro" id="IPR019554">
    <property type="entry name" value="Soluble_ligand-bd"/>
</dbReference>
<keyword evidence="5" id="KW-0762">Sugar transport</keyword>
<comment type="similarity">
    <text evidence="2">Belongs to the BexD/CtrA/VexA family.</text>
</comment>
<accession>A0ABW1XHM7</accession>
<feature type="domain" description="Soluble ligand binding" evidence="17">
    <location>
        <begin position="626"/>
        <end position="661"/>
    </location>
</feature>